<dbReference type="GO" id="GO:0000976">
    <property type="term" value="F:transcription cis-regulatory region binding"/>
    <property type="evidence" value="ECO:0007669"/>
    <property type="project" value="TreeGrafter"/>
</dbReference>
<dbReference type="CDD" id="cd12148">
    <property type="entry name" value="fungal_TF_MHR"/>
    <property type="match status" value="1"/>
</dbReference>
<dbReference type="GO" id="GO:0005634">
    <property type="term" value="C:nucleus"/>
    <property type="evidence" value="ECO:0007669"/>
    <property type="project" value="UniProtKB-SubCell"/>
</dbReference>
<evidence type="ECO:0000256" key="6">
    <source>
        <dbReference type="SAM" id="MobiDB-lite"/>
    </source>
</evidence>
<proteinExistence type="predicted"/>
<evidence type="ECO:0000256" key="2">
    <source>
        <dbReference type="ARBA" id="ARBA00023015"/>
    </source>
</evidence>
<comment type="subcellular location">
    <subcellularLocation>
        <location evidence="1">Nucleus</location>
    </subcellularLocation>
</comment>
<dbReference type="GO" id="GO:0000981">
    <property type="term" value="F:DNA-binding transcription factor activity, RNA polymerase II-specific"/>
    <property type="evidence" value="ECO:0007669"/>
    <property type="project" value="InterPro"/>
</dbReference>
<feature type="compositionally biased region" description="Polar residues" evidence="6">
    <location>
        <begin position="73"/>
        <end position="88"/>
    </location>
</feature>
<keyword evidence="9" id="KW-1185">Reference proteome</keyword>
<dbReference type="InterPro" id="IPR051089">
    <property type="entry name" value="prtT"/>
</dbReference>
<dbReference type="GO" id="GO:0008270">
    <property type="term" value="F:zinc ion binding"/>
    <property type="evidence" value="ECO:0007669"/>
    <property type="project" value="InterPro"/>
</dbReference>
<dbReference type="OrthoDB" id="3163292at2759"/>
<dbReference type="RefSeq" id="XP_020118289.1">
    <property type="nucleotide sequence ID" value="XM_020268975.1"/>
</dbReference>
<feature type="region of interest" description="Disordered" evidence="6">
    <location>
        <begin position="559"/>
        <end position="579"/>
    </location>
</feature>
<keyword evidence="2" id="KW-0805">Transcription regulation</keyword>
<comment type="caution">
    <text evidence="8">The sequence shown here is derived from an EMBL/GenBank/DDBJ whole genome shotgun (WGS) entry which is preliminary data.</text>
</comment>
<accession>A0A225ALP2</accession>
<feature type="domain" description="Xylanolytic transcriptional activator regulatory" evidence="7">
    <location>
        <begin position="227"/>
        <end position="304"/>
    </location>
</feature>
<feature type="compositionally biased region" description="Basic and acidic residues" evidence="6">
    <location>
        <begin position="563"/>
        <end position="573"/>
    </location>
</feature>
<evidence type="ECO:0000256" key="3">
    <source>
        <dbReference type="ARBA" id="ARBA00023125"/>
    </source>
</evidence>
<dbReference type="AlphaFoldDB" id="A0A225ALP2"/>
<dbReference type="Gene3D" id="4.10.240.10">
    <property type="entry name" value="Zn(2)-C6 fungal-type DNA-binding domain"/>
    <property type="match status" value="1"/>
</dbReference>
<name>A0A225ALP2_TALAT</name>
<reference evidence="8 9" key="1">
    <citation type="submission" date="2015-06" db="EMBL/GenBank/DDBJ databases">
        <title>Talaromyces atroroseus IBT 11181 draft genome.</title>
        <authorList>
            <person name="Rasmussen K.B."/>
            <person name="Rasmussen S."/>
            <person name="Petersen B."/>
            <person name="Sicheritz-Ponten T."/>
            <person name="Mortensen U.H."/>
            <person name="Thrane U."/>
        </authorList>
    </citation>
    <scope>NUCLEOTIDE SEQUENCE [LARGE SCALE GENOMIC DNA]</scope>
    <source>
        <strain evidence="8 9">IBT 11181</strain>
    </source>
</reference>
<dbReference type="EMBL" id="LFMY01000010">
    <property type="protein sequence ID" value="OKL58168.1"/>
    <property type="molecule type" value="Genomic_DNA"/>
</dbReference>
<dbReference type="PANTHER" id="PTHR31845">
    <property type="entry name" value="FINGER DOMAIN PROTEIN, PUTATIVE-RELATED"/>
    <property type="match status" value="1"/>
</dbReference>
<dbReference type="PANTHER" id="PTHR31845:SF21">
    <property type="entry name" value="REGULATORY PROTEIN LEU3"/>
    <property type="match status" value="1"/>
</dbReference>
<gene>
    <name evidence="8" type="ORF">UA08_06411</name>
</gene>
<evidence type="ECO:0000256" key="1">
    <source>
        <dbReference type="ARBA" id="ARBA00004123"/>
    </source>
</evidence>
<feature type="region of interest" description="Disordered" evidence="6">
    <location>
        <begin position="59"/>
        <end position="92"/>
    </location>
</feature>
<protein>
    <recommendedName>
        <fullName evidence="7">Xylanolytic transcriptional activator regulatory domain-containing protein</fullName>
    </recommendedName>
</protein>
<keyword evidence="4" id="KW-0804">Transcription</keyword>
<dbReference type="InterPro" id="IPR007219">
    <property type="entry name" value="XnlR_reg_dom"/>
</dbReference>
<dbReference type="STRING" id="1441469.A0A225ALP2"/>
<evidence type="ECO:0000256" key="4">
    <source>
        <dbReference type="ARBA" id="ARBA00023163"/>
    </source>
</evidence>
<keyword evidence="3" id="KW-0238">DNA-binding</keyword>
<evidence type="ECO:0000313" key="8">
    <source>
        <dbReference type="EMBL" id="OKL58168.1"/>
    </source>
</evidence>
<dbReference type="Proteomes" id="UP000214365">
    <property type="component" value="Unassembled WGS sequence"/>
</dbReference>
<feature type="region of interest" description="Disordered" evidence="6">
    <location>
        <begin position="518"/>
        <end position="540"/>
    </location>
</feature>
<dbReference type="GO" id="GO:0006351">
    <property type="term" value="P:DNA-templated transcription"/>
    <property type="evidence" value="ECO:0007669"/>
    <property type="project" value="InterPro"/>
</dbReference>
<keyword evidence="5" id="KW-0539">Nucleus</keyword>
<dbReference type="SMART" id="SM00906">
    <property type="entry name" value="Fungal_trans"/>
    <property type="match status" value="1"/>
</dbReference>
<evidence type="ECO:0000313" key="9">
    <source>
        <dbReference type="Proteomes" id="UP000214365"/>
    </source>
</evidence>
<dbReference type="InterPro" id="IPR036864">
    <property type="entry name" value="Zn2-C6_fun-type_DNA-bd_sf"/>
</dbReference>
<sequence length="630" mass="70758">MAWPACILKCDAKQKFPSPCTRCEKFNKSCAIDPSFRRTARRQRLHMLENELRQLKETIAEPRALPGEGISTLDESSNSPQGREQSIQYEEPPTTEEIIPDLQSTGIFCDPQTLEEVTIPPTVICDLFQEYMTWFKEGYPREANALKTQILPLLSSQISAAVRPENDSSRLRIMPLAFLGHHGHCPIRRLAGTEIASTMPPSLSLIHALLLLCCWPLPFEGMNTDPSWVYCGSATHMALQMGIHRPDRLREFRPHHQQTKEDVVMCSKTWFSCFIINQSLSCQLGIPSTVKLDHSILRAVQEKRTACPRSITDLLQIAYKSFSFSELLGHYGGTPDGLLPDAIPMIESIENDLNTLEAANWDSWCLTAKTCFLNQKLFLYSYSLTTPHSSSHSLSTLPPGYKTTYFLSQIYTTAIRLINTWCSSVSVSPSDSSTSTPSESIGRSWTIFERNALIYAVMLLLHLAELSTNANDDLREDSVTRNNAIRSVLTYVKPHSVRDNDIFARICEIIEITCSLENQPGGNMPRDSPSPAQSKPFPEVRSRMSSNLSYTVARRARMRRENKRSGDIAKNQEVDGTLDYNSDDNYGSFGQMLLPPAPFLDYSLSSLWSSLDFDAADLFGGEFPRPNATI</sequence>
<evidence type="ECO:0000256" key="5">
    <source>
        <dbReference type="ARBA" id="ARBA00023242"/>
    </source>
</evidence>
<dbReference type="Pfam" id="PF04082">
    <property type="entry name" value="Fungal_trans"/>
    <property type="match status" value="1"/>
</dbReference>
<dbReference type="GeneID" id="31006166"/>
<organism evidence="8 9">
    <name type="scientific">Talaromyces atroroseus</name>
    <dbReference type="NCBI Taxonomy" id="1441469"/>
    <lineage>
        <taxon>Eukaryota</taxon>
        <taxon>Fungi</taxon>
        <taxon>Dikarya</taxon>
        <taxon>Ascomycota</taxon>
        <taxon>Pezizomycotina</taxon>
        <taxon>Eurotiomycetes</taxon>
        <taxon>Eurotiomycetidae</taxon>
        <taxon>Eurotiales</taxon>
        <taxon>Trichocomaceae</taxon>
        <taxon>Talaromyces</taxon>
        <taxon>Talaromyces sect. Trachyspermi</taxon>
    </lineage>
</organism>
<evidence type="ECO:0000259" key="7">
    <source>
        <dbReference type="SMART" id="SM00906"/>
    </source>
</evidence>